<dbReference type="EMBL" id="QJSW01000005">
    <property type="protein sequence ID" value="PYE49808.1"/>
    <property type="molecule type" value="Genomic_DNA"/>
</dbReference>
<dbReference type="PROSITE" id="PS50943">
    <property type="entry name" value="HTH_CROC1"/>
    <property type="match status" value="1"/>
</dbReference>
<dbReference type="Pfam" id="PF01381">
    <property type="entry name" value="HTH_3"/>
    <property type="match status" value="1"/>
</dbReference>
<dbReference type="Gene3D" id="1.10.260.40">
    <property type="entry name" value="lambda repressor-like DNA-binding domains"/>
    <property type="match status" value="1"/>
</dbReference>
<evidence type="ECO:0000259" key="1">
    <source>
        <dbReference type="PROSITE" id="PS50943"/>
    </source>
</evidence>
<organism evidence="2 3">
    <name type="scientific">Paenibacillus barcinonensis</name>
    <dbReference type="NCBI Taxonomy" id="198119"/>
    <lineage>
        <taxon>Bacteria</taxon>
        <taxon>Bacillati</taxon>
        <taxon>Bacillota</taxon>
        <taxon>Bacilli</taxon>
        <taxon>Bacillales</taxon>
        <taxon>Paenibacillaceae</taxon>
        <taxon>Paenibacillus</taxon>
    </lineage>
</organism>
<comment type="caution">
    <text evidence="2">The sequence shown here is derived from an EMBL/GenBank/DDBJ whole genome shotgun (WGS) entry which is preliminary data.</text>
</comment>
<dbReference type="InterPro" id="IPR001387">
    <property type="entry name" value="Cro/C1-type_HTH"/>
</dbReference>
<evidence type="ECO:0000313" key="3">
    <source>
        <dbReference type="Proteomes" id="UP000247790"/>
    </source>
</evidence>
<feature type="domain" description="HTH cro/C1-type" evidence="1">
    <location>
        <begin position="9"/>
        <end position="63"/>
    </location>
</feature>
<proteinExistence type="predicted"/>
<dbReference type="Proteomes" id="UP000247790">
    <property type="component" value="Unassembled WGS sequence"/>
</dbReference>
<sequence length="81" mass="9166">MEMKFGAIMRACREKAGLTQEQLADKLNRTQACVSKYEKDHKIPDMHTMMNWAEVTGAREVIVTFLYGMDGIGMIQRLIGG</sequence>
<dbReference type="GO" id="GO:0003677">
    <property type="term" value="F:DNA binding"/>
    <property type="evidence" value="ECO:0007669"/>
    <property type="project" value="InterPro"/>
</dbReference>
<protein>
    <submittedName>
        <fullName evidence="2">Helix-turn-helix protein</fullName>
    </submittedName>
</protein>
<name>A0A2V4VX91_PAEBA</name>
<dbReference type="CDD" id="cd00093">
    <property type="entry name" value="HTH_XRE"/>
    <property type="match status" value="1"/>
</dbReference>
<reference evidence="2 3" key="1">
    <citation type="submission" date="2018-06" db="EMBL/GenBank/DDBJ databases">
        <title>Genomic Encyclopedia of Type Strains, Phase III (KMG-III): the genomes of soil and plant-associated and newly described type strains.</title>
        <authorList>
            <person name="Whitman W."/>
        </authorList>
    </citation>
    <scope>NUCLEOTIDE SEQUENCE [LARGE SCALE GENOMIC DNA]</scope>
    <source>
        <strain evidence="2 3">CECT 7022</strain>
    </source>
</reference>
<evidence type="ECO:0000313" key="2">
    <source>
        <dbReference type="EMBL" id="PYE49808.1"/>
    </source>
</evidence>
<gene>
    <name evidence="2" type="ORF">DFQ00_105312</name>
</gene>
<dbReference type="AlphaFoldDB" id="A0A2V4VX91"/>
<dbReference type="SMART" id="SM00530">
    <property type="entry name" value="HTH_XRE"/>
    <property type="match status" value="1"/>
</dbReference>
<dbReference type="InterPro" id="IPR010982">
    <property type="entry name" value="Lambda_DNA-bd_dom_sf"/>
</dbReference>
<accession>A0A2V4VX91</accession>
<dbReference type="SUPFAM" id="SSF47413">
    <property type="entry name" value="lambda repressor-like DNA-binding domains"/>
    <property type="match status" value="1"/>
</dbReference>